<protein>
    <submittedName>
        <fullName evidence="10">ABC transporter ATP-binding protein</fullName>
    </submittedName>
</protein>
<dbReference type="Gene3D" id="1.20.1560.10">
    <property type="entry name" value="ABC transporter type 1, transmembrane domain"/>
    <property type="match status" value="1"/>
</dbReference>
<evidence type="ECO:0000256" key="2">
    <source>
        <dbReference type="ARBA" id="ARBA00022692"/>
    </source>
</evidence>
<feature type="domain" description="ABC transporter" evidence="8">
    <location>
        <begin position="365"/>
        <end position="598"/>
    </location>
</feature>
<feature type="transmembrane region" description="Helical" evidence="7">
    <location>
        <begin position="300"/>
        <end position="317"/>
    </location>
</feature>
<gene>
    <name evidence="10" type="ORF">QJ048_21295</name>
</gene>
<dbReference type="Pfam" id="PF00664">
    <property type="entry name" value="ABC_membrane"/>
    <property type="match status" value="1"/>
</dbReference>
<keyword evidence="4 10" id="KW-0067">ATP-binding</keyword>
<keyword evidence="3" id="KW-0547">Nucleotide-binding</keyword>
<dbReference type="InterPro" id="IPR039421">
    <property type="entry name" value="Type_1_exporter"/>
</dbReference>
<dbReference type="InterPro" id="IPR036640">
    <property type="entry name" value="ABC1_TM_sf"/>
</dbReference>
<keyword evidence="5 7" id="KW-1133">Transmembrane helix</keyword>
<reference evidence="10 11" key="1">
    <citation type="submission" date="2023-05" db="EMBL/GenBank/DDBJ databases">
        <title>Genome sequence of Pinibacter sp. MAH-24.</title>
        <authorList>
            <person name="Huq M.A."/>
        </authorList>
    </citation>
    <scope>NUCLEOTIDE SEQUENCE [LARGE SCALE GENOMIC DNA]</scope>
    <source>
        <strain evidence="10 11">MAH-24</strain>
    </source>
</reference>
<sequence>MKKFSRIFKYISKYSNKLVLYFVCTILSTVFGIFSITMLMPFFDLIFKPDAPTNKILSDNALMNFVNKYILIVMHSEGRVGALTFICIFIIITTLLKNIFLYSSNLISAPIRSAVITELRGDIYNKILALPIGYFTEKRKGDIMSRMTNDLVEIESSIVGTLEGLVKDPLTLIGYLISLVIISPMLSLFLLILLPVTGFLIGRISRKLKAQSQDAAIRLGESLSIMDETLGGLRVIKAFMAEKLLSTRFFNVNNDLFRIRKKMNARRDLASPLTELLGVVVLCTILYFGGRLVLSGSNGLTASGLVAYIALFAFIINPSKNISTSFFNIQRGAAAIDRVEEVLNAPVTVDDNPNGKLLPAFNDSIELRNISFAYEDAVILKNINLTIKKGKTIALVGSSGAGKSTLADLVPRFHDATGGEVLIDGVNIRDYSLASVRQHISIVTQEPILFNDTIANNISLGSPNATKEEIINAATVANAHKFIVQKEEGYDTNIGDRGSKLSGGERQRLTIARALLKNPPILILDEATSSLDTESERLVQDAINNMMQNRTSIVIAHRLSTIRHADEIIVLQKGEIVERGTHEELIALEGFYKKLVNMQEVK</sequence>
<name>A0ABT6RIE2_9BACT</name>
<feature type="transmembrane region" description="Helical" evidence="7">
    <location>
        <begin position="172"/>
        <end position="201"/>
    </location>
</feature>
<evidence type="ECO:0000256" key="6">
    <source>
        <dbReference type="ARBA" id="ARBA00023136"/>
    </source>
</evidence>
<dbReference type="InterPro" id="IPR003593">
    <property type="entry name" value="AAA+_ATPase"/>
</dbReference>
<dbReference type="CDD" id="cd18552">
    <property type="entry name" value="ABC_6TM_MsbA_like"/>
    <property type="match status" value="1"/>
</dbReference>
<dbReference type="SMART" id="SM00382">
    <property type="entry name" value="AAA"/>
    <property type="match status" value="1"/>
</dbReference>
<evidence type="ECO:0000256" key="1">
    <source>
        <dbReference type="ARBA" id="ARBA00004651"/>
    </source>
</evidence>
<evidence type="ECO:0000256" key="3">
    <source>
        <dbReference type="ARBA" id="ARBA00022741"/>
    </source>
</evidence>
<dbReference type="Proteomes" id="UP001226434">
    <property type="component" value="Unassembled WGS sequence"/>
</dbReference>
<dbReference type="PANTHER" id="PTHR43394:SF1">
    <property type="entry name" value="ATP-BINDING CASSETTE SUB-FAMILY B MEMBER 10, MITOCHONDRIAL"/>
    <property type="match status" value="1"/>
</dbReference>
<evidence type="ECO:0000313" key="10">
    <source>
        <dbReference type="EMBL" id="MDI3322340.1"/>
    </source>
</evidence>
<feature type="transmembrane region" description="Helical" evidence="7">
    <location>
        <begin position="80"/>
        <end position="100"/>
    </location>
</feature>
<proteinExistence type="predicted"/>
<dbReference type="EMBL" id="JASBRG010000007">
    <property type="protein sequence ID" value="MDI3322340.1"/>
    <property type="molecule type" value="Genomic_DNA"/>
</dbReference>
<feature type="domain" description="ABC transmembrane type-1" evidence="9">
    <location>
        <begin position="19"/>
        <end position="331"/>
    </location>
</feature>
<organism evidence="10 11">
    <name type="scientific">Pinibacter soli</name>
    <dbReference type="NCBI Taxonomy" id="3044211"/>
    <lineage>
        <taxon>Bacteria</taxon>
        <taxon>Pseudomonadati</taxon>
        <taxon>Bacteroidota</taxon>
        <taxon>Chitinophagia</taxon>
        <taxon>Chitinophagales</taxon>
        <taxon>Chitinophagaceae</taxon>
        <taxon>Pinibacter</taxon>
    </lineage>
</organism>
<dbReference type="InterPro" id="IPR011527">
    <property type="entry name" value="ABC1_TM_dom"/>
</dbReference>
<dbReference type="PROSITE" id="PS50929">
    <property type="entry name" value="ABC_TM1F"/>
    <property type="match status" value="1"/>
</dbReference>
<dbReference type="GO" id="GO:0005524">
    <property type="term" value="F:ATP binding"/>
    <property type="evidence" value="ECO:0007669"/>
    <property type="project" value="UniProtKB-KW"/>
</dbReference>
<evidence type="ECO:0000256" key="5">
    <source>
        <dbReference type="ARBA" id="ARBA00022989"/>
    </source>
</evidence>
<dbReference type="RefSeq" id="WP_282336457.1">
    <property type="nucleotide sequence ID" value="NZ_JASBRG010000007.1"/>
</dbReference>
<feature type="transmembrane region" description="Helical" evidence="7">
    <location>
        <begin position="269"/>
        <end position="288"/>
    </location>
</feature>
<dbReference type="InterPro" id="IPR027417">
    <property type="entry name" value="P-loop_NTPase"/>
</dbReference>
<comment type="caution">
    <text evidence="10">The sequence shown here is derived from an EMBL/GenBank/DDBJ whole genome shotgun (WGS) entry which is preliminary data.</text>
</comment>
<dbReference type="PROSITE" id="PS00211">
    <property type="entry name" value="ABC_TRANSPORTER_1"/>
    <property type="match status" value="1"/>
</dbReference>
<evidence type="ECO:0000259" key="9">
    <source>
        <dbReference type="PROSITE" id="PS50929"/>
    </source>
</evidence>
<dbReference type="CDD" id="cd03251">
    <property type="entry name" value="ABCC_MsbA"/>
    <property type="match status" value="1"/>
</dbReference>
<accession>A0ABT6RIE2</accession>
<evidence type="ECO:0000256" key="7">
    <source>
        <dbReference type="SAM" id="Phobius"/>
    </source>
</evidence>
<dbReference type="Gene3D" id="3.40.50.300">
    <property type="entry name" value="P-loop containing nucleotide triphosphate hydrolases"/>
    <property type="match status" value="1"/>
</dbReference>
<dbReference type="SUPFAM" id="SSF52540">
    <property type="entry name" value="P-loop containing nucleoside triphosphate hydrolases"/>
    <property type="match status" value="1"/>
</dbReference>
<feature type="transmembrane region" description="Helical" evidence="7">
    <location>
        <begin position="20"/>
        <end position="43"/>
    </location>
</feature>
<keyword evidence="2 7" id="KW-0812">Transmembrane</keyword>
<evidence type="ECO:0000313" key="11">
    <source>
        <dbReference type="Proteomes" id="UP001226434"/>
    </source>
</evidence>
<dbReference type="PROSITE" id="PS50893">
    <property type="entry name" value="ABC_TRANSPORTER_2"/>
    <property type="match status" value="1"/>
</dbReference>
<evidence type="ECO:0000256" key="4">
    <source>
        <dbReference type="ARBA" id="ARBA00022840"/>
    </source>
</evidence>
<keyword evidence="6 7" id="KW-0472">Membrane</keyword>
<feature type="transmembrane region" description="Helical" evidence="7">
    <location>
        <begin position="55"/>
        <end position="73"/>
    </location>
</feature>
<evidence type="ECO:0000259" key="8">
    <source>
        <dbReference type="PROSITE" id="PS50893"/>
    </source>
</evidence>
<keyword evidence="11" id="KW-1185">Reference proteome</keyword>
<dbReference type="SUPFAM" id="SSF90123">
    <property type="entry name" value="ABC transporter transmembrane region"/>
    <property type="match status" value="1"/>
</dbReference>
<comment type="subcellular location">
    <subcellularLocation>
        <location evidence="1">Cell membrane</location>
        <topology evidence="1">Multi-pass membrane protein</topology>
    </subcellularLocation>
</comment>
<dbReference type="InterPro" id="IPR017871">
    <property type="entry name" value="ABC_transporter-like_CS"/>
</dbReference>
<dbReference type="InterPro" id="IPR003439">
    <property type="entry name" value="ABC_transporter-like_ATP-bd"/>
</dbReference>
<dbReference type="Pfam" id="PF00005">
    <property type="entry name" value="ABC_tran"/>
    <property type="match status" value="1"/>
</dbReference>
<dbReference type="PANTHER" id="PTHR43394">
    <property type="entry name" value="ATP-DEPENDENT PERMEASE MDL1, MITOCHONDRIAL"/>
    <property type="match status" value="1"/>
</dbReference>